<keyword evidence="2" id="KW-1185">Reference proteome</keyword>
<reference evidence="1" key="1">
    <citation type="submission" date="2021-01" db="EMBL/GenBank/DDBJ databases">
        <authorList>
            <consortium name="Genoscope - CEA"/>
            <person name="William W."/>
        </authorList>
    </citation>
    <scope>NUCLEOTIDE SEQUENCE</scope>
</reference>
<protein>
    <submittedName>
        <fullName evidence="1">Uncharacterized protein</fullName>
    </submittedName>
</protein>
<organism evidence="1 2">
    <name type="scientific">Paramecium sonneborni</name>
    <dbReference type="NCBI Taxonomy" id="65129"/>
    <lineage>
        <taxon>Eukaryota</taxon>
        <taxon>Sar</taxon>
        <taxon>Alveolata</taxon>
        <taxon>Ciliophora</taxon>
        <taxon>Intramacronucleata</taxon>
        <taxon>Oligohymenophorea</taxon>
        <taxon>Peniculida</taxon>
        <taxon>Parameciidae</taxon>
        <taxon>Paramecium</taxon>
    </lineage>
</organism>
<dbReference type="Proteomes" id="UP000692954">
    <property type="component" value="Unassembled WGS sequence"/>
</dbReference>
<comment type="caution">
    <text evidence="1">The sequence shown here is derived from an EMBL/GenBank/DDBJ whole genome shotgun (WGS) entry which is preliminary data.</text>
</comment>
<sequence length="108" mass="13105">MHQKSLNILRNPFQNLIQLHPQRAKQKEIQNDLYQIAQDKQKLNQPKSRFTNISILRYKYCRLCSFLQSKRNSIAYKKNSNIEAYLYAKIFEFYPFLSIPTFYFTNIF</sequence>
<proteinExistence type="predicted"/>
<gene>
    <name evidence="1" type="ORF">PSON_ATCC_30995.1.T0040035</name>
</gene>
<evidence type="ECO:0000313" key="1">
    <source>
        <dbReference type="EMBL" id="CAD8049322.1"/>
    </source>
</evidence>
<dbReference type="AlphaFoldDB" id="A0A8S1K9N9"/>
<name>A0A8S1K9N9_9CILI</name>
<dbReference type="EMBL" id="CAJJDN010000004">
    <property type="protein sequence ID" value="CAD8049322.1"/>
    <property type="molecule type" value="Genomic_DNA"/>
</dbReference>
<accession>A0A8S1K9N9</accession>
<evidence type="ECO:0000313" key="2">
    <source>
        <dbReference type="Proteomes" id="UP000692954"/>
    </source>
</evidence>